<proteinExistence type="predicted"/>
<dbReference type="Proteomes" id="UP000635983">
    <property type="component" value="Unassembled WGS sequence"/>
</dbReference>
<accession>A0A917Q2V5</accession>
<keyword evidence="3" id="KW-1185">Reference proteome</keyword>
<sequence>MQRLKERLAALDPPLKHLIESRGESVVITLIDPARLLKVSRVLSNRNLSNEELVYTVMRDAVNELRDRSDLSHLNPDELRVEPDRGQPEPR</sequence>
<evidence type="ECO:0000313" key="2">
    <source>
        <dbReference type="EMBL" id="GGK08967.1"/>
    </source>
</evidence>
<reference evidence="2" key="2">
    <citation type="submission" date="2020-09" db="EMBL/GenBank/DDBJ databases">
        <authorList>
            <person name="Sun Q."/>
            <person name="Ohkuma M."/>
        </authorList>
    </citation>
    <scope>NUCLEOTIDE SEQUENCE</scope>
    <source>
        <strain evidence="2">JCM 30078</strain>
    </source>
</reference>
<gene>
    <name evidence="2" type="ORF">GCM10009304_38840</name>
</gene>
<reference evidence="2" key="1">
    <citation type="journal article" date="2014" name="Int. J. Syst. Evol. Microbiol.">
        <title>Complete genome sequence of Corynebacterium casei LMG S-19264T (=DSM 44701T), isolated from a smear-ripened cheese.</title>
        <authorList>
            <consortium name="US DOE Joint Genome Institute (JGI-PGF)"/>
            <person name="Walter F."/>
            <person name="Albersmeier A."/>
            <person name="Kalinowski J."/>
            <person name="Ruckert C."/>
        </authorList>
    </citation>
    <scope>NUCLEOTIDE SEQUENCE</scope>
    <source>
        <strain evidence="2">JCM 30078</strain>
    </source>
</reference>
<evidence type="ECO:0000256" key="1">
    <source>
        <dbReference type="SAM" id="MobiDB-lite"/>
    </source>
</evidence>
<comment type="caution">
    <text evidence="2">The sequence shown here is derived from an EMBL/GenBank/DDBJ whole genome shotgun (WGS) entry which is preliminary data.</text>
</comment>
<feature type="region of interest" description="Disordered" evidence="1">
    <location>
        <begin position="68"/>
        <end position="91"/>
    </location>
</feature>
<protein>
    <submittedName>
        <fullName evidence="2">Uncharacterized protein</fullName>
    </submittedName>
</protein>
<organism evidence="2 3">
    <name type="scientific">Pseudomonas matsuisoli</name>
    <dbReference type="NCBI Taxonomy" id="1515666"/>
    <lineage>
        <taxon>Bacteria</taxon>
        <taxon>Pseudomonadati</taxon>
        <taxon>Pseudomonadota</taxon>
        <taxon>Gammaproteobacteria</taxon>
        <taxon>Pseudomonadales</taxon>
        <taxon>Pseudomonadaceae</taxon>
        <taxon>Pseudomonas</taxon>
    </lineage>
</organism>
<dbReference type="EMBL" id="BMPO01000011">
    <property type="protein sequence ID" value="GGK08967.1"/>
    <property type="molecule type" value="Genomic_DNA"/>
</dbReference>
<evidence type="ECO:0000313" key="3">
    <source>
        <dbReference type="Proteomes" id="UP000635983"/>
    </source>
</evidence>
<name>A0A917Q2V5_9PSED</name>
<dbReference type="AlphaFoldDB" id="A0A917Q2V5"/>